<sequence>MKYKKIVKGNFVSRPNRFVANVAISGKETICHVKNTGRCRELLIPGAEVFLEESSNPARKTKYDLLGVKKGDLMINMDSQAPNKAVAEWLKKKILFPDLTYLKAEQKYGTSRFDFYLEAGERKVFLEVKGVTLEEDGTAYFPDAPTQRGVRHIRELISCMQDGFEGVILFVIQMKQIRQFCPNDRTHPEFGAALREAWGAGVKVLAYDCLVTEDSMELDKEIPVVLHQ</sequence>
<dbReference type="EMBL" id="JAOQJQ010000003">
    <property type="protein sequence ID" value="MCU6762526.1"/>
    <property type="molecule type" value="Genomic_DNA"/>
</dbReference>
<dbReference type="Pfam" id="PF17746">
    <property type="entry name" value="SfsA_N"/>
    <property type="match status" value="1"/>
</dbReference>
<protein>
    <recommendedName>
        <fullName evidence="1">Sugar fermentation stimulation protein homolog</fullName>
    </recommendedName>
</protein>
<dbReference type="Proteomes" id="UP001652442">
    <property type="component" value="Unassembled WGS sequence"/>
</dbReference>
<comment type="similarity">
    <text evidence="1">Belongs to the SfsA family.</text>
</comment>
<evidence type="ECO:0000313" key="4">
    <source>
        <dbReference type="EMBL" id="MCU6762526.1"/>
    </source>
</evidence>
<comment type="caution">
    <text evidence="4">The sequence shown here is derived from an EMBL/GenBank/DDBJ whole genome shotgun (WGS) entry which is preliminary data.</text>
</comment>
<dbReference type="CDD" id="cd22359">
    <property type="entry name" value="SfsA-like_bacterial"/>
    <property type="match status" value="1"/>
</dbReference>
<proteinExistence type="inferred from homology"/>
<dbReference type="InterPro" id="IPR005224">
    <property type="entry name" value="SfsA"/>
</dbReference>
<keyword evidence="5" id="KW-1185">Reference proteome</keyword>
<feature type="domain" description="SfsA N-terminal OB" evidence="3">
    <location>
        <begin position="12"/>
        <end position="76"/>
    </location>
</feature>
<dbReference type="NCBIfam" id="TIGR00230">
    <property type="entry name" value="sfsA"/>
    <property type="match status" value="1"/>
</dbReference>
<evidence type="ECO:0000259" key="2">
    <source>
        <dbReference type="Pfam" id="PF03749"/>
    </source>
</evidence>
<gene>
    <name evidence="1 4" type="primary">sfsA</name>
    <name evidence="4" type="ORF">OCV88_09290</name>
</gene>
<name>A0ABT2TLF9_9FIRM</name>
<dbReference type="RefSeq" id="WP_158425229.1">
    <property type="nucleotide sequence ID" value="NZ_JAOQJQ010000003.1"/>
</dbReference>
<dbReference type="InterPro" id="IPR041465">
    <property type="entry name" value="SfsA_N"/>
</dbReference>
<evidence type="ECO:0000256" key="1">
    <source>
        <dbReference type="HAMAP-Rule" id="MF_00095"/>
    </source>
</evidence>
<accession>A0ABT2TLF9</accession>
<evidence type="ECO:0000259" key="3">
    <source>
        <dbReference type="Pfam" id="PF17746"/>
    </source>
</evidence>
<dbReference type="Gene3D" id="3.40.1350.60">
    <property type="match status" value="1"/>
</dbReference>
<reference evidence="4 5" key="1">
    <citation type="journal article" date="2021" name="ISME Commun">
        <title>Automated analysis of genomic sequences facilitates high-throughput and comprehensive description of bacteria.</title>
        <authorList>
            <person name="Hitch T.C.A."/>
        </authorList>
    </citation>
    <scope>NUCLEOTIDE SEQUENCE [LARGE SCALE GENOMIC DNA]</scope>
    <source>
        <strain evidence="4 5">Sanger_109</strain>
    </source>
</reference>
<evidence type="ECO:0000313" key="5">
    <source>
        <dbReference type="Proteomes" id="UP001652442"/>
    </source>
</evidence>
<feature type="domain" description="Sugar fermentation stimulation protein C-terminal" evidence="2">
    <location>
        <begin position="80"/>
        <end position="214"/>
    </location>
</feature>
<organism evidence="4 5">
    <name type="scientific">Brotonthovivens ammoniilytica</name>
    <dbReference type="NCBI Taxonomy" id="2981725"/>
    <lineage>
        <taxon>Bacteria</taxon>
        <taxon>Bacillati</taxon>
        <taxon>Bacillota</taxon>
        <taxon>Clostridia</taxon>
        <taxon>Lachnospirales</taxon>
        <taxon>Lachnospiraceae</taxon>
        <taxon>Brotonthovivens</taxon>
    </lineage>
</organism>
<dbReference type="Gene3D" id="2.40.50.580">
    <property type="match status" value="1"/>
</dbReference>
<dbReference type="InterPro" id="IPR040452">
    <property type="entry name" value="SfsA_C"/>
</dbReference>
<dbReference type="Pfam" id="PF03749">
    <property type="entry name" value="SfsA"/>
    <property type="match status" value="1"/>
</dbReference>
<dbReference type="HAMAP" id="MF_00095">
    <property type="entry name" value="SfsA"/>
    <property type="match status" value="1"/>
</dbReference>
<dbReference type="PANTHER" id="PTHR30545:SF2">
    <property type="entry name" value="SUGAR FERMENTATION STIMULATION PROTEIN A"/>
    <property type="match status" value="1"/>
</dbReference>
<dbReference type="PANTHER" id="PTHR30545">
    <property type="entry name" value="SUGAR FERMENTATION STIMULATION PROTEIN A"/>
    <property type="match status" value="1"/>
</dbReference>